<reference evidence="2" key="1">
    <citation type="submission" date="2016-07" db="EMBL/GenBank/DDBJ databases">
        <title>De novo transcriptome assembly of four accessions of the metal hyperaccumulator plant Noccaea caerulescens.</title>
        <authorList>
            <person name="Blande D."/>
            <person name="Halimaa P."/>
            <person name="Tervahauta A.I."/>
            <person name="Aarts M.G."/>
            <person name="Karenlampi S.O."/>
        </authorList>
    </citation>
    <scope>NUCLEOTIDE SEQUENCE</scope>
</reference>
<dbReference type="Pfam" id="PF03078">
    <property type="entry name" value="ATHILA"/>
    <property type="match status" value="1"/>
</dbReference>
<sequence>MSYQDTVYTYRNRTSKPSLFVGGIITPILIACDVYLDDSDSVAHGWLDIPYLKRAKVLEYKEVQGMYVYKFDHPDGGEAKILLPHQAHTTFRNGKNVDFHPPSNTLYHEGQGQAAPEPMEEDIQEDEEMAEPEMYYFEDYPYQGSGPAVVAAHKCIGLLQKLNKWHGKALDKLSKAVDSMSKTIKNL</sequence>
<name>A0A1J3IZ60_NOCCA</name>
<protein>
    <recommendedName>
        <fullName evidence="1">Arabidopsis retrotransposon Orf1 C-terminal domain-containing protein</fullName>
    </recommendedName>
</protein>
<organism evidence="2">
    <name type="scientific">Noccaea caerulescens</name>
    <name type="common">Alpine penny-cress</name>
    <name type="synonym">Thlaspi caerulescens</name>
    <dbReference type="NCBI Taxonomy" id="107243"/>
    <lineage>
        <taxon>Eukaryota</taxon>
        <taxon>Viridiplantae</taxon>
        <taxon>Streptophyta</taxon>
        <taxon>Embryophyta</taxon>
        <taxon>Tracheophyta</taxon>
        <taxon>Spermatophyta</taxon>
        <taxon>Magnoliopsida</taxon>
        <taxon>eudicotyledons</taxon>
        <taxon>Gunneridae</taxon>
        <taxon>Pentapetalae</taxon>
        <taxon>rosids</taxon>
        <taxon>malvids</taxon>
        <taxon>Brassicales</taxon>
        <taxon>Brassicaceae</taxon>
        <taxon>Coluteocarpeae</taxon>
        <taxon>Noccaea</taxon>
    </lineage>
</organism>
<proteinExistence type="predicted"/>
<evidence type="ECO:0000259" key="1">
    <source>
        <dbReference type="Pfam" id="PF03078"/>
    </source>
</evidence>
<evidence type="ECO:0000313" key="2">
    <source>
        <dbReference type="EMBL" id="JAU85634.1"/>
    </source>
</evidence>
<dbReference type="AlphaFoldDB" id="A0A1J3IZ60"/>
<feature type="domain" description="Arabidopsis retrotransposon Orf1 C-terminal" evidence="1">
    <location>
        <begin position="2"/>
        <end position="185"/>
    </location>
</feature>
<accession>A0A1J3IZ60</accession>
<dbReference type="EMBL" id="GEVM01020304">
    <property type="protein sequence ID" value="JAU85634.1"/>
    <property type="molecule type" value="Transcribed_RNA"/>
</dbReference>
<gene>
    <name evidence="2" type="ORF">MP_TR24079_c0_g1_i1_g.70056</name>
</gene>
<dbReference type="InterPro" id="IPR004312">
    <property type="entry name" value="ATHILA_Orf1_C"/>
</dbReference>